<sequence length="172" mass="18914">MALYLALGVLCTLSSAAETSRYGELPLDQAIRIGSGREVVVEISDPDCRFSRRMVRYWDQRQDVSRFIFMVALSNHPEAAGKVRYILCARDRVAAYREVYSGGLDFGEKSSERQCDDQGLARVHREVAAKVGAVGTPTYLIKGVKVDGAKVGEIERLLGGAKIPFSAGDPDW</sequence>
<dbReference type="EMBL" id="BLXX01000003">
    <property type="protein sequence ID" value="GFO59199.1"/>
    <property type="molecule type" value="Genomic_DNA"/>
</dbReference>
<dbReference type="PANTHER" id="PTHR35272">
    <property type="entry name" value="THIOL:DISULFIDE INTERCHANGE PROTEIN DSBC-RELATED"/>
    <property type="match status" value="1"/>
</dbReference>
<proteinExistence type="predicted"/>
<dbReference type="Gene3D" id="3.40.30.10">
    <property type="entry name" value="Glutaredoxin"/>
    <property type="match status" value="1"/>
</dbReference>
<gene>
    <name evidence="1" type="ORF">GMST_15240</name>
</gene>
<dbReference type="PANTHER" id="PTHR35272:SF3">
    <property type="entry name" value="THIOL:DISULFIDE INTERCHANGE PROTEIN DSBC"/>
    <property type="match status" value="1"/>
</dbReference>
<name>A0A6V8MHR6_9BACT</name>
<dbReference type="InterPro" id="IPR036249">
    <property type="entry name" value="Thioredoxin-like_sf"/>
</dbReference>
<dbReference type="InterPro" id="IPR051470">
    <property type="entry name" value="Thiol:disulfide_interchange"/>
</dbReference>
<accession>A0A6V8MHR6</accession>
<dbReference type="SUPFAM" id="SSF52833">
    <property type="entry name" value="Thioredoxin-like"/>
    <property type="match status" value="1"/>
</dbReference>
<evidence type="ECO:0000313" key="1">
    <source>
        <dbReference type="EMBL" id="GFO59199.1"/>
    </source>
</evidence>
<evidence type="ECO:0000313" key="2">
    <source>
        <dbReference type="Proteomes" id="UP000556026"/>
    </source>
</evidence>
<dbReference type="AlphaFoldDB" id="A0A6V8MHR6"/>
<dbReference type="Proteomes" id="UP000556026">
    <property type="component" value="Unassembled WGS sequence"/>
</dbReference>
<reference evidence="2" key="1">
    <citation type="submission" date="2020-06" db="EMBL/GenBank/DDBJ databases">
        <title>Draft genomic sequence of Geomonas sp. Red330.</title>
        <authorList>
            <person name="Itoh H."/>
            <person name="Zhenxing X."/>
            <person name="Ushijima N."/>
            <person name="Masuda Y."/>
            <person name="Shiratori Y."/>
            <person name="Senoo K."/>
        </authorList>
    </citation>
    <scope>NUCLEOTIDE SEQUENCE [LARGE SCALE GENOMIC DNA]</scope>
    <source>
        <strain evidence="2">Red330</strain>
    </source>
</reference>
<comment type="caution">
    <text evidence="1">The sequence shown here is derived from an EMBL/GenBank/DDBJ whole genome shotgun (WGS) entry which is preliminary data.</text>
</comment>
<keyword evidence="2" id="KW-1185">Reference proteome</keyword>
<organism evidence="1 2">
    <name type="scientific">Geomonas silvestris</name>
    <dbReference type="NCBI Taxonomy" id="2740184"/>
    <lineage>
        <taxon>Bacteria</taxon>
        <taxon>Pseudomonadati</taxon>
        <taxon>Thermodesulfobacteriota</taxon>
        <taxon>Desulfuromonadia</taxon>
        <taxon>Geobacterales</taxon>
        <taxon>Geobacteraceae</taxon>
        <taxon>Geomonas</taxon>
    </lineage>
</organism>
<protein>
    <submittedName>
        <fullName evidence="1">Uncharacterized protein</fullName>
    </submittedName>
</protein>